<feature type="chain" id="PRO_5045183240" evidence="1">
    <location>
        <begin position="29"/>
        <end position="127"/>
    </location>
</feature>
<comment type="caution">
    <text evidence="2">The sequence shown here is derived from an EMBL/GenBank/DDBJ whole genome shotgun (WGS) entry which is preliminary data.</text>
</comment>
<protein>
    <submittedName>
        <fullName evidence="2">Uncharacterized protein</fullName>
    </submittedName>
</protein>
<proteinExistence type="predicted"/>
<name>A0ABW5NS33_9FLAO</name>
<dbReference type="RefSeq" id="WP_379819324.1">
    <property type="nucleotide sequence ID" value="NZ_JBHUMD010000003.1"/>
</dbReference>
<organism evidence="2 3">
    <name type="scientific">Flavobacterium suzhouense</name>
    <dbReference type="NCBI Taxonomy" id="1529638"/>
    <lineage>
        <taxon>Bacteria</taxon>
        <taxon>Pseudomonadati</taxon>
        <taxon>Bacteroidota</taxon>
        <taxon>Flavobacteriia</taxon>
        <taxon>Flavobacteriales</taxon>
        <taxon>Flavobacteriaceae</taxon>
        <taxon>Flavobacterium</taxon>
    </lineage>
</organism>
<dbReference type="EMBL" id="JBHUMD010000003">
    <property type="protein sequence ID" value="MFD2600622.1"/>
    <property type="molecule type" value="Genomic_DNA"/>
</dbReference>
<keyword evidence="1" id="KW-0732">Signal</keyword>
<feature type="signal peptide" evidence="1">
    <location>
        <begin position="1"/>
        <end position="28"/>
    </location>
</feature>
<dbReference type="Proteomes" id="UP001597480">
    <property type="component" value="Unassembled WGS sequence"/>
</dbReference>
<keyword evidence="3" id="KW-1185">Reference proteome</keyword>
<evidence type="ECO:0000256" key="1">
    <source>
        <dbReference type="SAM" id="SignalP"/>
    </source>
</evidence>
<sequence>MIKKLTSAVRNILTAAALLLAVTTTVMAQEKDVITEAAKTSANQMKSQLTLNDNQYTQVVEVNKYYLKRVKDCKASAESTQAKAKKMQAINEERDTKLKSVLTVTQYKKYAAVRAENVKKLKEAANI</sequence>
<evidence type="ECO:0000313" key="3">
    <source>
        <dbReference type="Proteomes" id="UP001597480"/>
    </source>
</evidence>
<evidence type="ECO:0000313" key="2">
    <source>
        <dbReference type="EMBL" id="MFD2600622.1"/>
    </source>
</evidence>
<gene>
    <name evidence="2" type="ORF">ACFSR3_01020</name>
</gene>
<accession>A0ABW5NS33</accession>
<reference evidence="3" key="1">
    <citation type="journal article" date="2019" name="Int. J. Syst. Evol. Microbiol.">
        <title>The Global Catalogue of Microorganisms (GCM) 10K type strain sequencing project: providing services to taxonomists for standard genome sequencing and annotation.</title>
        <authorList>
            <consortium name="The Broad Institute Genomics Platform"/>
            <consortium name="The Broad Institute Genome Sequencing Center for Infectious Disease"/>
            <person name="Wu L."/>
            <person name="Ma J."/>
        </authorList>
    </citation>
    <scope>NUCLEOTIDE SEQUENCE [LARGE SCALE GENOMIC DNA]</scope>
    <source>
        <strain evidence="3">KCTC 42107</strain>
    </source>
</reference>